<proteinExistence type="predicted"/>
<name>A0A917EAL8_9RHOB</name>
<dbReference type="GO" id="GO:0003677">
    <property type="term" value="F:DNA binding"/>
    <property type="evidence" value="ECO:0007669"/>
    <property type="project" value="UniProtKB-UniRule"/>
</dbReference>
<protein>
    <submittedName>
        <fullName evidence="6">TetR family transcriptional regulator</fullName>
    </submittedName>
</protein>
<dbReference type="Pfam" id="PF16925">
    <property type="entry name" value="TetR_C_13"/>
    <property type="match status" value="1"/>
</dbReference>
<dbReference type="Pfam" id="PF00440">
    <property type="entry name" value="TetR_N"/>
    <property type="match status" value="1"/>
</dbReference>
<dbReference type="InterPro" id="IPR009057">
    <property type="entry name" value="Homeodomain-like_sf"/>
</dbReference>
<keyword evidence="1" id="KW-0805">Transcription regulation</keyword>
<evidence type="ECO:0000313" key="6">
    <source>
        <dbReference type="EMBL" id="GGE16653.1"/>
    </source>
</evidence>
<keyword evidence="7" id="KW-1185">Reference proteome</keyword>
<comment type="caution">
    <text evidence="6">The sequence shown here is derived from an EMBL/GenBank/DDBJ whole genome shotgun (WGS) entry which is preliminary data.</text>
</comment>
<reference evidence="7" key="1">
    <citation type="journal article" date="2019" name="Int. J. Syst. Evol. Microbiol.">
        <title>The Global Catalogue of Microorganisms (GCM) 10K type strain sequencing project: providing services to taxonomists for standard genome sequencing and annotation.</title>
        <authorList>
            <consortium name="The Broad Institute Genomics Platform"/>
            <consortium name="The Broad Institute Genome Sequencing Center for Infectious Disease"/>
            <person name="Wu L."/>
            <person name="Ma J."/>
        </authorList>
    </citation>
    <scope>NUCLEOTIDE SEQUENCE [LARGE SCALE GENOMIC DNA]</scope>
    <source>
        <strain evidence="7">CGMCC 1.12664</strain>
    </source>
</reference>
<dbReference type="AlphaFoldDB" id="A0A917EAL8"/>
<dbReference type="SUPFAM" id="SSF46689">
    <property type="entry name" value="Homeodomain-like"/>
    <property type="match status" value="1"/>
</dbReference>
<dbReference type="SUPFAM" id="SSF48498">
    <property type="entry name" value="Tetracyclin repressor-like, C-terminal domain"/>
    <property type="match status" value="1"/>
</dbReference>
<sequence>MIFRSGGSGPPDLTDGHRMDTADRILTTAEELMQTRGYNGFSYQDLADAIGIRKPSLYHHFPSKADLGRAVIGAYRDRMRRVADQLDAVEGIDPVSALTLYLEPMLEIGRRPGAACLCGVLGSEFSAMPEEMQAEVTAFFEEHLDFLERLLARGRAEAAFRFEAEPRAVARLALSLIEGAMILKRSIDDRTLVGETVGTLTGLLRG</sequence>
<feature type="DNA-binding region" description="H-T-H motif" evidence="4">
    <location>
        <begin position="42"/>
        <end position="61"/>
    </location>
</feature>
<dbReference type="InterPro" id="IPR001647">
    <property type="entry name" value="HTH_TetR"/>
</dbReference>
<evidence type="ECO:0000256" key="2">
    <source>
        <dbReference type="ARBA" id="ARBA00023125"/>
    </source>
</evidence>
<evidence type="ECO:0000256" key="1">
    <source>
        <dbReference type="ARBA" id="ARBA00023015"/>
    </source>
</evidence>
<dbReference type="PANTHER" id="PTHR47506:SF1">
    <property type="entry name" value="HTH-TYPE TRANSCRIPTIONAL REGULATOR YJDC"/>
    <property type="match status" value="1"/>
</dbReference>
<feature type="domain" description="HTH tetR-type" evidence="5">
    <location>
        <begin position="19"/>
        <end position="79"/>
    </location>
</feature>
<keyword evidence="3" id="KW-0804">Transcription</keyword>
<gene>
    <name evidence="6" type="ORF">GCM10011360_01770</name>
</gene>
<dbReference type="InterPro" id="IPR036271">
    <property type="entry name" value="Tet_transcr_reg_TetR-rel_C_sf"/>
</dbReference>
<dbReference type="Gene3D" id="1.10.357.10">
    <property type="entry name" value="Tetracycline Repressor, domain 2"/>
    <property type="match status" value="1"/>
</dbReference>
<accession>A0A917EAL8</accession>
<dbReference type="InterPro" id="IPR011075">
    <property type="entry name" value="TetR_C"/>
</dbReference>
<dbReference type="PROSITE" id="PS50977">
    <property type="entry name" value="HTH_TETR_2"/>
    <property type="match status" value="1"/>
</dbReference>
<keyword evidence="2 4" id="KW-0238">DNA-binding</keyword>
<dbReference type="PANTHER" id="PTHR47506">
    <property type="entry name" value="TRANSCRIPTIONAL REGULATORY PROTEIN"/>
    <property type="match status" value="1"/>
</dbReference>
<evidence type="ECO:0000256" key="4">
    <source>
        <dbReference type="PROSITE-ProRule" id="PRU00335"/>
    </source>
</evidence>
<evidence type="ECO:0000256" key="3">
    <source>
        <dbReference type="ARBA" id="ARBA00023163"/>
    </source>
</evidence>
<dbReference type="EMBL" id="BMFJ01000001">
    <property type="protein sequence ID" value="GGE16653.1"/>
    <property type="molecule type" value="Genomic_DNA"/>
</dbReference>
<dbReference type="Proteomes" id="UP000612855">
    <property type="component" value="Unassembled WGS sequence"/>
</dbReference>
<dbReference type="PRINTS" id="PR00455">
    <property type="entry name" value="HTHTETR"/>
</dbReference>
<evidence type="ECO:0000313" key="7">
    <source>
        <dbReference type="Proteomes" id="UP000612855"/>
    </source>
</evidence>
<organism evidence="6 7">
    <name type="scientific">Primorskyibacter flagellatus</name>
    <dbReference type="NCBI Taxonomy" id="1387277"/>
    <lineage>
        <taxon>Bacteria</taxon>
        <taxon>Pseudomonadati</taxon>
        <taxon>Pseudomonadota</taxon>
        <taxon>Alphaproteobacteria</taxon>
        <taxon>Rhodobacterales</taxon>
        <taxon>Roseobacteraceae</taxon>
        <taxon>Primorskyibacter</taxon>
    </lineage>
</organism>
<evidence type="ECO:0000259" key="5">
    <source>
        <dbReference type="PROSITE" id="PS50977"/>
    </source>
</evidence>